<evidence type="ECO:0000313" key="7">
    <source>
        <dbReference type="EMBL" id="SER48464.1"/>
    </source>
</evidence>
<evidence type="ECO:0000259" key="6">
    <source>
        <dbReference type="PROSITE" id="PS50949"/>
    </source>
</evidence>
<dbReference type="InterPro" id="IPR004839">
    <property type="entry name" value="Aminotransferase_I/II_large"/>
</dbReference>
<dbReference type="SUPFAM" id="SSF53383">
    <property type="entry name" value="PLP-dependent transferases"/>
    <property type="match status" value="1"/>
</dbReference>
<keyword evidence="7" id="KW-0808">Transferase</keyword>
<dbReference type="InterPro" id="IPR036390">
    <property type="entry name" value="WH_DNA-bd_sf"/>
</dbReference>
<keyword evidence="7" id="KW-0032">Aminotransferase</keyword>
<evidence type="ECO:0000313" key="8">
    <source>
        <dbReference type="Proteomes" id="UP000183496"/>
    </source>
</evidence>
<evidence type="ECO:0000256" key="5">
    <source>
        <dbReference type="ARBA" id="ARBA00023163"/>
    </source>
</evidence>
<dbReference type="Pfam" id="PF00155">
    <property type="entry name" value="Aminotran_1_2"/>
    <property type="match status" value="1"/>
</dbReference>
<dbReference type="InterPro" id="IPR036388">
    <property type="entry name" value="WH-like_DNA-bd_sf"/>
</dbReference>
<proteinExistence type="inferred from homology"/>
<dbReference type="AlphaFoldDB" id="A0AAJ4W6E9"/>
<feature type="domain" description="HTH gntR-type" evidence="6">
    <location>
        <begin position="53"/>
        <end position="121"/>
    </location>
</feature>
<dbReference type="PANTHER" id="PTHR46577">
    <property type="entry name" value="HTH-TYPE TRANSCRIPTIONAL REGULATORY PROTEIN GABR"/>
    <property type="match status" value="1"/>
</dbReference>
<keyword evidence="8" id="KW-1185">Reference proteome</keyword>
<dbReference type="EMBL" id="FOFY01000017">
    <property type="protein sequence ID" value="SER48464.1"/>
    <property type="molecule type" value="Genomic_DNA"/>
</dbReference>
<dbReference type="Proteomes" id="UP000183496">
    <property type="component" value="Unassembled WGS sequence"/>
</dbReference>
<reference evidence="7 8" key="1">
    <citation type="submission" date="2016-10" db="EMBL/GenBank/DDBJ databases">
        <authorList>
            <person name="Varghese N."/>
            <person name="Submissions S."/>
        </authorList>
    </citation>
    <scope>NUCLEOTIDE SEQUENCE [LARGE SCALE GENOMIC DNA]</scope>
    <source>
        <strain evidence="8">DSM 19823 / KCTC 23066 / CCTCC M 208030 / D25</strain>
    </source>
</reference>
<dbReference type="InterPro" id="IPR015424">
    <property type="entry name" value="PyrdxlP-dep_Trfase"/>
</dbReference>
<evidence type="ECO:0000256" key="1">
    <source>
        <dbReference type="ARBA" id="ARBA00005384"/>
    </source>
</evidence>
<accession>A0AAJ4W6E9</accession>
<dbReference type="Gene3D" id="1.10.10.10">
    <property type="entry name" value="Winged helix-like DNA-binding domain superfamily/Winged helix DNA-binding domain"/>
    <property type="match status" value="1"/>
</dbReference>
<evidence type="ECO:0000256" key="3">
    <source>
        <dbReference type="ARBA" id="ARBA00023015"/>
    </source>
</evidence>
<dbReference type="Gene3D" id="3.40.640.10">
    <property type="entry name" value="Type I PLP-dependent aspartate aminotransferase-like (Major domain)"/>
    <property type="match status" value="1"/>
</dbReference>
<comment type="similarity">
    <text evidence="1">In the C-terminal section; belongs to the class-I pyridoxal-phosphate-dependent aminotransferase family.</text>
</comment>
<dbReference type="SMART" id="SM00345">
    <property type="entry name" value="HTH_GNTR"/>
    <property type="match status" value="1"/>
</dbReference>
<dbReference type="PANTHER" id="PTHR46577:SF1">
    <property type="entry name" value="HTH-TYPE TRANSCRIPTIONAL REGULATORY PROTEIN GABR"/>
    <property type="match status" value="1"/>
</dbReference>
<protein>
    <submittedName>
        <fullName evidence="7">GntR family transcriptional regulator / MocR family aminotransferase</fullName>
    </submittedName>
</protein>
<dbReference type="GO" id="GO:0003700">
    <property type="term" value="F:DNA-binding transcription factor activity"/>
    <property type="evidence" value="ECO:0007669"/>
    <property type="project" value="InterPro"/>
</dbReference>
<evidence type="ECO:0000256" key="4">
    <source>
        <dbReference type="ARBA" id="ARBA00023125"/>
    </source>
</evidence>
<dbReference type="GO" id="GO:0003677">
    <property type="term" value="F:DNA binding"/>
    <property type="evidence" value="ECO:0007669"/>
    <property type="project" value="UniProtKB-KW"/>
</dbReference>
<keyword evidence="3" id="KW-0805">Transcription regulation</keyword>
<dbReference type="InterPro" id="IPR000524">
    <property type="entry name" value="Tscrpt_reg_HTH_GntR"/>
</dbReference>
<name>A0AAJ4W6E9_MYRPR</name>
<dbReference type="GO" id="GO:0008483">
    <property type="term" value="F:transaminase activity"/>
    <property type="evidence" value="ECO:0007669"/>
    <property type="project" value="UniProtKB-KW"/>
</dbReference>
<evidence type="ECO:0000256" key="2">
    <source>
        <dbReference type="ARBA" id="ARBA00022898"/>
    </source>
</evidence>
<dbReference type="InterPro" id="IPR051446">
    <property type="entry name" value="HTH_trans_reg/aminotransferase"/>
</dbReference>
<dbReference type="CDD" id="cd00609">
    <property type="entry name" value="AAT_like"/>
    <property type="match status" value="1"/>
</dbReference>
<dbReference type="Pfam" id="PF00392">
    <property type="entry name" value="GntR"/>
    <property type="match status" value="1"/>
</dbReference>
<dbReference type="GO" id="GO:0030170">
    <property type="term" value="F:pyridoxal phosphate binding"/>
    <property type="evidence" value="ECO:0007669"/>
    <property type="project" value="InterPro"/>
</dbReference>
<keyword evidence="5" id="KW-0804">Transcription</keyword>
<keyword evidence="4" id="KW-0238">DNA-binding</keyword>
<gene>
    <name evidence="7" type="ORF">SAMN04488089_11731</name>
</gene>
<dbReference type="PROSITE" id="PS50949">
    <property type="entry name" value="HTH_GNTR"/>
    <property type="match status" value="1"/>
</dbReference>
<comment type="caution">
    <text evidence="7">The sequence shown here is derived from an EMBL/GenBank/DDBJ whole genome shotgun (WGS) entry which is preliminary data.</text>
</comment>
<sequence>MPIFSKILVIKGYYYMLKNVYCWIRLHLILFIMASPAKIPYQSFIKIDRNSTTAVYMQIANQFSNAIQRNFIPEGTKLPGTRTIATLLSVNRNTVIAAFEEIATQGWIEMIPNKGCFVLSKKSIRPKTNTDIDYQNIQQYPTKPGYSFQVNNILDSPYETNHCDYMFNDGTTDTRISQLGQLSSFYSANLKRKSNRKKLYNIKSEDNYPFKNNMANYLNLSRGLHISKNNILITRNTEMSIYIACRVLLSPGDKVIVAKLSYYSSNMTFQETGAHVLTVPVDEQGIDVQAVEEMCKSHTIRMLYLTPHHHYPTTVTLSAQRRVKLLNLARKYGFIILEDDYDYDFHYDKSPVLPLASVDSDGMVVYIGSFGKSLAPTFEHGFIVAPESVLIEMQKFLRLLDPRGDIIMEQVLNELIEEGEIFRYLKKASKIYKERRDSFAELLQQFFNDDIHFTVPAGGLAIWTEWNIPINLMQLHKQCAKNNLYLPKTLLYQDRKLTGMRLGFGHLTKDEMEVNLDILYRSIHTLKSSK</sequence>
<keyword evidence="2" id="KW-0663">Pyridoxal phosphate</keyword>
<organism evidence="7 8">
    <name type="scientific">Myroides profundi</name>
    <dbReference type="NCBI Taxonomy" id="480520"/>
    <lineage>
        <taxon>Bacteria</taxon>
        <taxon>Pseudomonadati</taxon>
        <taxon>Bacteroidota</taxon>
        <taxon>Flavobacteriia</taxon>
        <taxon>Flavobacteriales</taxon>
        <taxon>Flavobacteriaceae</taxon>
        <taxon>Myroides</taxon>
    </lineage>
</organism>
<dbReference type="SUPFAM" id="SSF46785">
    <property type="entry name" value="Winged helix' DNA-binding domain"/>
    <property type="match status" value="1"/>
</dbReference>
<dbReference type="InterPro" id="IPR015421">
    <property type="entry name" value="PyrdxlP-dep_Trfase_major"/>
</dbReference>
<dbReference type="CDD" id="cd07377">
    <property type="entry name" value="WHTH_GntR"/>
    <property type="match status" value="1"/>
</dbReference>